<reference evidence="3" key="1">
    <citation type="journal article" date="2019" name="Int. J. Syst. Evol. Microbiol.">
        <title>The Global Catalogue of Microorganisms (GCM) 10K type strain sequencing project: providing services to taxonomists for standard genome sequencing and annotation.</title>
        <authorList>
            <consortium name="The Broad Institute Genomics Platform"/>
            <consortium name="The Broad Institute Genome Sequencing Center for Infectious Disease"/>
            <person name="Wu L."/>
            <person name="Ma J."/>
        </authorList>
    </citation>
    <scope>NUCLEOTIDE SEQUENCE [LARGE SCALE GENOMIC DNA]</scope>
    <source>
        <strain evidence="3">CCUG 63830</strain>
    </source>
</reference>
<dbReference type="PROSITE" id="PS51257">
    <property type="entry name" value="PROKAR_LIPOPROTEIN"/>
    <property type="match status" value="1"/>
</dbReference>
<dbReference type="EMBL" id="JBHSWB010000002">
    <property type="protein sequence ID" value="MFC6662505.1"/>
    <property type="molecule type" value="Genomic_DNA"/>
</dbReference>
<dbReference type="RefSeq" id="WP_380058482.1">
    <property type="nucleotide sequence ID" value="NZ_JBHSWB010000002.1"/>
</dbReference>
<accession>A0ABW1ZNJ3</accession>
<gene>
    <name evidence="2" type="ORF">ACFP90_20845</name>
</gene>
<protein>
    <submittedName>
        <fullName evidence="2">Uncharacterized protein</fullName>
    </submittedName>
</protein>
<feature type="signal peptide" evidence="1">
    <location>
        <begin position="1"/>
        <end position="22"/>
    </location>
</feature>
<evidence type="ECO:0000256" key="1">
    <source>
        <dbReference type="SAM" id="SignalP"/>
    </source>
</evidence>
<keyword evidence="1" id="KW-0732">Signal</keyword>
<proteinExistence type="predicted"/>
<keyword evidence="3" id="KW-1185">Reference proteome</keyword>
<feature type="chain" id="PRO_5046086160" evidence="1">
    <location>
        <begin position="23"/>
        <end position="89"/>
    </location>
</feature>
<organism evidence="2 3">
    <name type="scientific">Deinococcus multiflagellatus</name>
    <dbReference type="NCBI Taxonomy" id="1656887"/>
    <lineage>
        <taxon>Bacteria</taxon>
        <taxon>Thermotogati</taxon>
        <taxon>Deinococcota</taxon>
        <taxon>Deinococci</taxon>
        <taxon>Deinococcales</taxon>
        <taxon>Deinococcaceae</taxon>
        <taxon>Deinococcus</taxon>
    </lineage>
</organism>
<sequence>MKRLTSSITLSLMTSVSLVACADSASGELSQGTVDPTYEPGALSALSSMFGAERGSVDRLQYASLADCQLDWGKDPALCTTDGGSRALT</sequence>
<name>A0ABW1ZNJ3_9DEIO</name>
<evidence type="ECO:0000313" key="3">
    <source>
        <dbReference type="Proteomes" id="UP001596317"/>
    </source>
</evidence>
<comment type="caution">
    <text evidence="2">The sequence shown here is derived from an EMBL/GenBank/DDBJ whole genome shotgun (WGS) entry which is preliminary data.</text>
</comment>
<dbReference type="Proteomes" id="UP001596317">
    <property type="component" value="Unassembled WGS sequence"/>
</dbReference>
<evidence type="ECO:0000313" key="2">
    <source>
        <dbReference type="EMBL" id="MFC6662505.1"/>
    </source>
</evidence>